<name>A0A853P5D0_STRAG</name>
<keyword evidence="2 3" id="KW-0808">Transferase</keyword>
<dbReference type="InterPro" id="IPR020841">
    <property type="entry name" value="PKS_Beta-ketoAc_synthase_dom"/>
</dbReference>
<dbReference type="Pfam" id="PF00109">
    <property type="entry name" value="ketoacyl-synt"/>
    <property type="match status" value="2"/>
</dbReference>
<proteinExistence type="inferred from homology"/>
<dbReference type="InterPro" id="IPR014030">
    <property type="entry name" value="Ketoacyl_synth_N"/>
</dbReference>
<evidence type="ECO:0000313" key="5">
    <source>
        <dbReference type="EMBL" id="OCM71299.1"/>
    </source>
</evidence>
<dbReference type="EMBL" id="MAWT01000033">
    <property type="protein sequence ID" value="OCM71299.1"/>
    <property type="molecule type" value="Genomic_DNA"/>
</dbReference>
<dbReference type="PROSITE" id="PS52004">
    <property type="entry name" value="KS3_2"/>
    <property type="match status" value="1"/>
</dbReference>
<dbReference type="RefSeq" id="WP_000118220.1">
    <property type="nucleotide sequence ID" value="NZ_CP007631.1"/>
</dbReference>
<evidence type="ECO:0000256" key="1">
    <source>
        <dbReference type="ARBA" id="ARBA00008467"/>
    </source>
</evidence>
<evidence type="ECO:0000259" key="4">
    <source>
        <dbReference type="PROSITE" id="PS52004"/>
    </source>
</evidence>
<dbReference type="GO" id="GO:0004315">
    <property type="term" value="F:3-oxoacyl-[acyl-carrier-protein] synthase activity"/>
    <property type="evidence" value="ECO:0007669"/>
    <property type="project" value="TreeGrafter"/>
</dbReference>
<comment type="caution">
    <text evidence="5">The sequence shown here is derived from an EMBL/GenBank/DDBJ whole genome shotgun (WGS) entry which is preliminary data.</text>
</comment>
<evidence type="ECO:0000256" key="3">
    <source>
        <dbReference type="RuleBase" id="RU003694"/>
    </source>
</evidence>
<dbReference type="SMART" id="SM00825">
    <property type="entry name" value="PKS_KS"/>
    <property type="match status" value="1"/>
</dbReference>
<dbReference type="InterPro" id="IPR016039">
    <property type="entry name" value="Thiolase-like"/>
</dbReference>
<dbReference type="Proteomes" id="UP000093122">
    <property type="component" value="Unassembled WGS sequence"/>
</dbReference>
<sequence length="735" mass="79837">MSVYVSGIGIISSLGKNYSEHKQHLFDLKEGISKHLYKNHDSILESYTGSITSDPEVPEQYKDETRNFKFAFTAFEEALASSGVNLKAYHNIAVCLGTSLGGKSAGQNALYQFEEGERQVDASLLEKASVYHIADELMAYHDIVGASYVISTACSASNNAVILGTQLLQDGDCDLAICGGCDELSDISLAGFTSLGAINTEMACQPYSSGKGINLGEGAGFVVLVKDQSLAKYGKIIGGLITSDGYHITAPKPTGEGAAQIAKQLVTQAGIDYSEIDYINGHGTGTQANDKMEKNMYGKFFPTTTLISSTKGQTGHTLGAAGIIELINCLAAIEEQTVPATKNEIGIEGFPENFVYHQKREYPIRNALNFSFAFGGNNSGVLLSSLDSPLDSPLETLPARENLKMAILSSVASISKNESLSITYEKVASNFNDFEALRFKGARPPKTVNPAQFRKMDDFSKMVAVTTAQALIESNINLKKQDTSKVGIVFTTLSGPVEVVEGIEKQITTEGYAHVSASRFPFTVMNAAAGMLSIIFKITGPLSVISTNSGALDGIQYAKEMMRNDNLDYVILVSANQWTDMSFMWWQQLNYDSQMFVGSDYCSAQVLSRQALDNSPIILGSKQLKYSHKTFTDVMTIFDAALQNLLSDLGLTIKDIKGFVWNERKKAVSSDYDFLANLSEYYNMPNLASGQFGFSSNGAGEELDYTVNESIEKGYYLVLSYSIFGGISFAIIEKR</sequence>
<organism evidence="5 6">
    <name type="scientific">Streptococcus agalactiae</name>
    <dbReference type="NCBI Taxonomy" id="1311"/>
    <lineage>
        <taxon>Bacteria</taxon>
        <taxon>Bacillati</taxon>
        <taxon>Bacillota</taxon>
        <taxon>Bacilli</taxon>
        <taxon>Lactobacillales</taxon>
        <taxon>Streptococcaceae</taxon>
        <taxon>Streptococcus</taxon>
    </lineage>
</organism>
<protein>
    <submittedName>
        <fullName evidence="5">CylI protein</fullName>
    </submittedName>
</protein>
<dbReference type="CDD" id="cd00834">
    <property type="entry name" value="KAS_I_II"/>
    <property type="match status" value="1"/>
</dbReference>
<dbReference type="GO" id="GO:0006633">
    <property type="term" value="P:fatty acid biosynthetic process"/>
    <property type="evidence" value="ECO:0007669"/>
    <property type="project" value="TreeGrafter"/>
</dbReference>
<dbReference type="KEGG" id="sage:EN72_04090"/>
<dbReference type="InterPro" id="IPR014031">
    <property type="entry name" value="Ketoacyl_synth_C"/>
</dbReference>
<dbReference type="SUPFAM" id="SSF53901">
    <property type="entry name" value="Thiolase-like"/>
    <property type="match status" value="2"/>
</dbReference>
<dbReference type="AlphaFoldDB" id="A0A853P5D0"/>
<dbReference type="Pfam" id="PF02801">
    <property type="entry name" value="Ketoacyl-synt_C"/>
    <property type="match status" value="1"/>
</dbReference>
<accession>A0A853P5D0</accession>
<feature type="domain" description="Ketosynthase family 3 (KS3)" evidence="4">
    <location>
        <begin position="1"/>
        <end position="385"/>
    </location>
</feature>
<reference evidence="5 6" key="1">
    <citation type="journal article" date="2016" name="Sci. Rep.">
        <title>Serotype IV Streptococcus agalactiae ST-452 has arisen from large genomic recombination events between CC23 and the hypervirulent CC17 lineages.</title>
        <authorList>
            <person name="Campisi E."/>
            <person name="Rinaudo C.D."/>
            <person name="Donati C."/>
            <person name="Barucco M."/>
            <person name="Torricelli G."/>
            <person name="Edwards M.S."/>
            <person name="Baker C.J."/>
            <person name="Margarit I."/>
            <person name="Rosini R."/>
        </authorList>
    </citation>
    <scope>NUCLEOTIDE SEQUENCE [LARGE SCALE GENOMIC DNA]</scope>
    <source>
        <strain evidence="5 6">CZ-PW-140</strain>
    </source>
</reference>
<dbReference type="InterPro" id="IPR000794">
    <property type="entry name" value="Beta-ketoacyl_synthase"/>
</dbReference>
<evidence type="ECO:0000313" key="6">
    <source>
        <dbReference type="Proteomes" id="UP000093122"/>
    </source>
</evidence>
<dbReference type="Gene3D" id="3.40.47.10">
    <property type="match status" value="3"/>
</dbReference>
<evidence type="ECO:0000256" key="2">
    <source>
        <dbReference type="ARBA" id="ARBA00022679"/>
    </source>
</evidence>
<comment type="similarity">
    <text evidence="1 3">Belongs to the thiolase-like superfamily. Beta-ketoacyl-ACP synthases family.</text>
</comment>
<dbReference type="PANTHER" id="PTHR11712:SF336">
    <property type="entry name" value="3-OXOACYL-[ACYL-CARRIER-PROTEIN] SYNTHASE, MITOCHONDRIAL"/>
    <property type="match status" value="1"/>
</dbReference>
<gene>
    <name evidence="5" type="ORF">AX245_05625</name>
</gene>
<dbReference type="PANTHER" id="PTHR11712">
    <property type="entry name" value="POLYKETIDE SYNTHASE-RELATED"/>
    <property type="match status" value="1"/>
</dbReference>